<proteinExistence type="predicted"/>
<dbReference type="Proteomes" id="UP000026923">
    <property type="component" value="Unassembled WGS sequence"/>
</dbReference>
<dbReference type="AlphaFoldDB" id="A0A061JV05"/>
<dbReference type="HOGENOM" id="CLU_112033_0_0_6"/>
<name>A0A061JV05_STUST</name>
<sequence length="217" mass="24902">MHFLKESEYLALRQSAEVVEADHFGDKVLRLADGTYLKLFRRKRLLTSAIFYPYAQRFADNASILSRLGVPCPKIKASYRIQSIARDAVHYSPLAGLTLRQLSEANERQPELQIKLGSFISRLHDKGIYFRSLHLGNIIETPTGELGLIDIADLSFHRKPLSTGQRLRNFKHITRYPNDRNWIALEKSKFLASYKESSLSKTKLNEEKLLMLLDANP</sequence>
<reference evidence="1 2" key="1">
    <citation type="journal article" date="2013" name="Genome Announc.">
        <title>Draft Genome of the Nitrogen-Fixing Bacterium Pseudomonas stutzeri Strain KOS6 Isolated from Industrial Hydrocarbon Sludge.</title>
        <authorList>
            <person name="Grigoryeva T.V."/>
            <person name="Laikov A.V."/>
            <person name="Naumova R.P."/>
            <person name="Manolov A.I."/>
            <person name="Larin A.K."/>
            <person name="Karpova I.Y."/>
            <person name="Semashko T.A."/>
            <person name="Alexeev D.G."/>
            <person name="Kostryukova E.S."/>
            <person name="Muller R."/>
            <person name="Govorun V.M."/>
        </authorList>
    </citation>
    <scope>NUCLEOTIDE SEQUENCE [LARGE SCALE GENOMIC DNA]</scope>
    <source>
        <strain evidence="1 2">KOS6</strain>
    </source>
</reference>
<dbReference type="SUPFAM" id="SSF56112">
    <property type="entry name" value="Protein kinase-like (PK-like)"/>
    <property type="match status" value="1"/>
</dbReference>
<evidence type="ECO:0000313" key="2">
    <source>
        <dbReference type="Proteomes" id="UP000026923"/>
    </source>
</evidence>
<dbReference type="RefSeq" id="WP_003293949.1">
    <property type="nucleotide sequence ID" value="NZ_KK020676.1"/>
</dbReference>
<dbReference type="InterPro" id="IPR011009">
    <property type="entry name" value="Kinase-like_dom_sf"/>
</dbReference>
<evidence type="ECO:0000313" key="1">
    <source>
        <dbReference type="EMBL" id="EWC42270.1"/>
    </source>
</evidence>
<dbReference type="OrthoDB" id="8534453at2"/>
<organism evidence="1 2">
    <name type="scientific">Stutzerimonas stutzeri KOS6</name>
    <dbReference type="NCBI Taxonomy" id="1218352"/>
    <lineage>
        <taxon>Bacteria</taxon>
        <taxon>Pseudomonadati</taxon>
        <taxon>Pseudomonadota</taxon>
        <taxon>Gammaproteobacteria</taxon>
        <taxon>Pseudomonadales</taxon>
        <taxon>Pseudomonadaceae</taxon>
        <taxon>Stutzerimonas</taxon>
    </lineage>
</organism>
<gene>
    <name evidence="1" type="ORF">B597_006455</name>
</gene>
<protein>
    <submittedName>
        <fullName evidence="1">Toluene tolerance protein</fullName>
    </submittedName>
</protein>
<dbReference type="EMBL" id="AMCZ02000005">
    <property type="protein sequence ID" value="EWC42270.1"/>
    <property type="molecule type" value="Genomic_DNA"/>
</dbReference>
<dbReference type="eggNOG" id="COG0515">
    <property type="taxonomic scope" value="Bacteria"/>
</dbReference>
<comment type="caution">
    <text evidence="1">The sequence shown here is derived from an EMBL/GenBank/DDBJ whole genome shotgun (WGS) entry which is preliminary data.</text>
</comment>
<accession>A0A061JV05</accession>